<evidence type="ECO:0000313" key="4">
    <source>
        <dbReference type="Proteomes" id="UP000011115"/>
    </source>
</evidence>
<feature type="domain" description="PB1-like" evidence="2">
    <location>
        <begin position="41"/>
        <end position="119"/>
    </location>
</feature>
<name>M1DA90_SOLTU</name>
<reference evidence="4" key="1">
    <citation type="journal article" date="2011" name="Nature">
        <title>Genome sequence and analysis of the tuber crop potato.</title>
        <authorList>
            <consortium name="The Potato Genome Sequencing Consortium"/>
        </authorList>
    </citation>
    <scope>NUCLEOTIDE SEQUENCE [LARGE SCALE GENOMIC DNA]</scope>
    <source>
        <strain evidence="4">cv. DM1-3 516 R44</strain>
    </source>
</reference>
<dbReference type="AlphaFoldDB" id="M1DA90"/>
<reference evidence="3" key="2">
    <citation type="submission" date="2015-06" db="UniProtKB">
        <authorList>
            <consortium name="EnsemblPlants"/>
        </authorList>
    </citation>
    <scope>IDENTIFICATION</scope>
    <source>
        <strain evidence="3">DM1-3 516 R44</strain>
    </source>
</reference>
<protein>
    <recommendedName>
        <fullName evidence="2">PB1-like domain-containing protein</fullName>
    </recommendedName>
</protein>
<feature type="compositionally biased region" description="Low complexity" evidence="1">
    <location>
        <begin position="163"/>
        <end position="180"/>
    </location>
</feature>
<dbReference type="InterPro" id="IPR058594">
    <property type="entry name" value="PB1-like_dom_pln"/>
</dbReference>
<keyword evidence="4" id="KW-1185">Reference proteome</keyword>
<feature type="compositionally biased region" description="Acidic residues" evidence="1">
    <location>
        <begin position="194"/>
        <end position="213"/>
    </location>
</feature>
<sequence length="365" mass="40389">MLDFSTWCSISVVHVWVDFSRASVGRFHSSKSSRIVIEFKGEEASYVGGLVSEYVDVDVDTISYFEIKDYIKELRYSPNCKFSIWPPNSCILGNIDNDDILLAMCNCLQNGAVLEVYVHMPEEESGATFNKVGTTENRASQNIEYNEVGEVAFNGVDVSLNTTSNIPSTSNPTAPNTDPSNSEDSEYSVKGSDESTEESDDSEDSELLEDDQYGSDVHEELIQPRAEKRSFLKRRKRRERIPADTEEVPYGNTGADLGFDETAINTNTLEGRLGGDKPYYASSDACVLKQTQLIIVLKKPGLPSSRILAGPKRVLRSNVVTGDVGFKPTSGLKWKGNQAITTRRLQQIRDQSRLSNPNASSSSHP</sequence>
<evidence type="ECO:0000259" key="2">
    <source>
        <dbReference type="Pfam" id="PF26130"/>
    </source>
</evidence>
<proteinExistence type="predicted"/>
<dbReference type="EnsemblPlants" id="PGSC0003DMT400085779">
    <property type="protein sequence ID" value="PGSC0003DMT400085779"/>
    <property type="gene ID" value="PGSC0003DMG400035350"/>
</dbReference>
<feature type="compositionally biased region" description="Basic and acidic residues" evidence="1">
    <location>
        <begin position="216"/>
        <end position="225"/>
    </location>
</feature>
<evidence type="ECO:0000256" key="1">
    <source>
        <dbReference type="SAM" id="MobiDB-lite"/>
    </source>
</evidence>
<evidence type="ECO:0000313" key="3">
    <source>
        <dbReference type="EnsemblPlants" id="PGSC0003DMT400085779"/>
    </source>
</evidence>
<dbReference type="PaxDb" id="4113-PGSC0003DMT400085779"/>
<dbReference type="HOGENOM" id="CLU_759531_0_0_1"/>
<dbReference type="Gramene" id="PGSC0003DMT400085779">
    <property type="protein sequence ID" value="PGSC0003DMT400085779"/>
    <property type="gene ID" value="PGSC0003DMG400035350"/>
</dbReference>
<feature type="region of interest" description="Disordered" evidence="1">
    <location>
        <begin position="163"/>
        <end position="225"/>
    </location>
</feature>
<dbReference type="InParanoid" id="M1DA90"/>
<dbReference type="OMA" id="RYSPNCK"/>
<organism evidence="3 4">
    <name type="scientific">Solanum tuberosum</name>
    <name type="common">Potato</name>
    <dbReference type="NCBI Taxonomy" id="4113"/>
    <lineage>
        <taxon>Eukaryota</taxon>
        <taxon>Viridiplantae</taxon>
        <taxon>Streptophyta</taxon>
        <taxon>Embryophyta</taxon>
        <taxon>Tracheophyta</taxon>
        <taxon>Spermatophyta</taxon>
        <taxon>Magnoliopsida</taxon>
        <taxon>eudicotyledons</taxon>
        <taxon>Gunneridae</taxon>
        <taxon>Pentapetalae</taxon>
        <taxon>asterids</taxon>
        <taxon>lamiids</taxon>
        <taxon>Solanales</taxon>
        <taxon>Solanaceae</taxon>
        <taxon>Solanoideae</taxon>
        <taxon>Solaneae</taxon>
        <taxon>Solanum</taxon>
    </lineage>
</organism>
<dbReference type="Proteomes" id="UP000011115">
    <property type="component" value="Unassembled WGS sequence"/>
</dbReference>
<accession>M1DA90</accession>
<dbReference type="Pfam" id="PF26130">
    <property type="entry name" value="PB1-like"/>
    <property type="match status" value="1"/>
</dbReference>